<keyword evidence="2" id="KW-0614">Plasmid</keyword>
<evidence type="ECO:0000313" key="2">
    <source>
        <dbReference type="EMBL" id="WFE92641.1"/>
    </source>
</evidence>
<geneLocation type="plasmid" evidence="2 3">
    <name>unnamed2</name>
</geneLocation>
<protein>
    <submittedName>
        <fullName evidence="2">Uncharacterized protein</fullName>
    </submittedName>
</protein>
<keyword evidence="1" id="KW-0812">Transmembrane</keyword>
<keyword evidence="1" id="KW-0472">Membrane</keyword>
<feature type="transmembrane region" description="Helical" evidence="1">
    <location>
        <begin position="34"/>
        <end position="52"/>
    </location>
</feature>
<name>A0ABY8FBD3_9HYPH</name>
<proteinExistence type="predicted"/>
<accession>A0ABY8FBD3</accession>
<evidence type="ECO:0000313" key="3">
    <source>
        <dbReference type="Proteomes" id="UP001209803"/>
    </source>
</evidence>
<keyword evidence="3" id="KW-1185">Reference proteome</keyword>
<keyword evidence="1" id="KW-1133">Transmembrane helix</keyword>
<feature type="transmembrane region" description="Helical" evidence="1">
    <location>
        <begin position="10"/>
        <end position="28"/>
    </location>
</feature>
<reference evidence="2 3" key="1">
    <citation type="submission" date="2023-03" db="EMBL/GenBank/DDBJ databases">
        <title>Roseibium porphyridii sp. nov. and Roseibium rhodosorbium sp. nov. isolated from marine algae, Porphyridium cruentum and Rhodosorus marinus, respectively.</title>
        <authorList>
            <person name="Lee M.W."/>
            <person name="Choi B.J."/>
            <person name="Lee J.K."/>
            <person name="Choi D.G."/>
            <person name="Baek J.H."/>
            <person name="Bayburt H."/>
            <person name="Kim J.M."/>
            <person name="Han D.M."/>
            <person name="Kim K.H."/>
            <person name="Jeon C.O."/>
        </authorList>
    </citation>
    <scope>NUCLEOTIDE SEQUENCE [LARGE SCALE GENOMIC DNA]</scope>
    <source>
        <strain evidence="2 3">KMA01</strain>
        <plasmid evidence="2 3">unnamed2</plasmid>
    </source>
</reference>
<organism evidence="2 3">
    <name type="scientific">Roseibium porphyridii</name>
    <dbReference type="NCBI Taxonomy" id="2866279"/>
    <lineage>
        <taxon>Bacteria</taxon>
        <taxon>Pseudomonadati</taxon>
        <taxon>Pseudomonadota</taxon>
        <taxon>Alphaproteobacteria</taxon>
        <taxon>Hyphomicrobiales</taxon>
        <taxon>Stappiaceae</taxon>
        <taxon>Roseibium</taxon>
    </lineage>
</organism>
<dbReference type="RefSeq" id="WP_265684733.1">
    <property type="nucleotide sequence ID" value="NZ_CP120865.1"/>
</dbReference>
<dbReference type="Proteomes" id="UP001209803">
    <property type="component" value="Plasmid unnamed2"/>
</dbReference>
<dbReference type="EMBL" id="CP120865">
    <property type="protein sequence ID" value="WFE92641.1"/>
    <property type="molecule type" value="Genomic_DNA"/>
</dbReference>
<evidence type="ECO:0000256" key="1">
    <source>
        <dbReference type="SAM" id="Phobius"/>
    </source>
</evidence>
<gene>
    <name evidence="2" type="ORF">K1718_27465</name>
</gene>
<sequence length="220" mass="25074">MSKKEFEDSVIFKIASVPAGLMVIVGIWKFNIFGFVYAIGIMIVAMGIWGFFQKLDNKKIEDQEKARKFAEQNAKRQHEWEQQKAQEVAEIEQEQLRQKIDQEKDVLLLSDLVDDIKGAVRTLRSDKDNTAMQITIEESLKKISSIKNYREILKNDPEFIDDLRLCASLFQESGINDPFISKHLAKILESDLQGQTDTSLSVVGSATYGDENIKLIVKNS</sequence>